<protein>
    <submittedName>
        <fullName evidence="7">Tryptophan-rich sensory protein</fullName>
    </submittedName>
</protein>
<evidence type="ECO:0000256" key="5">
    <source>
        <dbReference type="ARBA" id="ARBA00023136"/>
    </source>
</evidence>
<dbReference type="InterPro" id="IPR004307">
    <property type="entry name" value="TspO_MBR"/>
</dbReference>
<dbReference type="InterPro" id="IPR038330">
    <property type="entry name" value="TspO/MBR-related_sf"/>
</dbReference>
<feature type="transmembrane region" description="Helical" evidence="6">
    <location>
        <begin position="75"/>
        <end position="94"/>
    </location>
</feature>
<keyword evidence="3 6" id="KW-0812">Transmembrane</keyword>
<dbReference type="eggNOG" id="COG3476">
    <property type="taxonomic scope" value="Bacteria"/>
</dbReference>
<keyword evidence="5 6" id="KW-0472">Membrane</keyword>
<dbReference type="FunFam" id="1.20.1260.100:FF:000001">
    <property type="entry name" value="translocator protein 2"/>
    <property type="match status" value="1"/>
</dbReference>
<keyword evidence="4 6" id="KW-1133">Transmembrane helix</keyword>
<dbReference type="PANTHER" id="PTHR10057:SF0">
    <property type="entry name" value="TRANSLOCATOR PROTEIN"/>
    <property type="match status" value="1"/>
</dbReference>
<evidence type="ECO:0000313" key="7">
    <source>
        <dbReference type="EMBL" id="EAR22700.1"/>
    </source>
</evidence>
<gene>
    <name evidence="7" type="ORF">NB231_09618</name>
</gene>
<comment type="similarity">
    <text evidence="2">Belongs to the TspO/BZRP family.</text>
</comment>
<dbReference type="HOGENOM" id="CLU_171217_0_0_6"/>
<comment type="caution">
    <text evidence="7">The sequence shown here is derived from an EMBL/GenBank/DDBJ whole genome shotgun (WGS) entry which is preliminary data.</text>
</comment>
<evidence type="ECO:0000256" key="2">
    <source>
        <dbReference type="ARBA" id="ARBA00007524"/>
    </source>
</evidence>
<keyword evidence="8" id="KW-1185">Reference proteome</keyword>
<sequence>MGVSAWLVWCAGASRASRTALALFLVQLAPNAVWSYLFFVWQQGAWAFADILLLCLLVVATLVSFYRVSRVAGSLLIPYLLWVSLAAALNYSVWQLNPKLLGHLA</sequence>
<comment type="subcellular location">
    <subcellularLocation>
        <location evidence="1">Membrane</location>
        <topology evidence="1">Multi-pass membrane protein</topology>
    </subcellularLocation>
</comment>
<feature type="transmembrane region" description="Helical" evidence="6">
    <location>
        <begin position="46"/>
        <end position="68"/>
    </location>
</feature>
<name>A4BNA1_9GAMM</name>
<dbReference type="Pfam" id="PF03073">
    <property type="entry name" value="TspO_MBR"/>
    <property type="match status" value="1"/>
</dbReference>
<organism evidence="7 8">
    <name type="scientific">Nitrococcus mobilis Nb-231</name>
    <dbReference type="NCBI Taxonomy" id="314278"/>
    <lineage>
        <taxon>Bacteria</taxon>
        <taxon>Pseudomonadati</taxon>
        <taxon>Pseudomonadota</taxon>
        <taxon>Gammaproteobacteria</taxon>
        <taxon>Chromatiales</taxon>
        <taxon>Ectothiorhodospiraceae</taxon>
        <taxon>Nitrococcus</taxon>
    </lineage>
</organism>
<dbReference type="Proteomes" id="UP000003374">
    <property type="component" value="Unassembled WGS sequence"/>
</dbReference>
<dbReference type="GO" id="GO:0033013">
    <property type="term" value="P:tetrapyrrole metabolic process"/>
    <property type="evidence" value="ECO:0007669"/>
    <property type="project" value="UniProtKB-ARBA"/>
</dbReference>
<reference evidence="7 8" key="1">
    <citation type="submission" date="2006-02" db="EMBL/GenBank/DDBJ databases">
        <authorList>
            <person name="Waterbury J."/>
            <person name="Ferriera S."/>
            <person name="Johnson J."/>
            <person name="Kravitz S."/>
            <person name="Halpern A."/>
            <person name="Remington K."/>
            <person name="Beeson K."/>
            <person name="Tran B."/>
            <person name="Rogers Y.-H."/>
            <person name="Friedman R."/>
            <person name="Venter J.C."/>
        </authorList>
    </citation>
    <scope>NUCLEOTIDE SEQUENCE [LARGE SCALE GENOMIC DNA]</scope>
    <source>
        <strain evidence="7 8">Nb-231</strain>
    </source>
</reference>
<dbReference type="AlphaFoldDB" id="A4BNA1"/>
<evidence type="ECO:0000256" key="4">
    <source>
        <dbReference type="ARBA" id="ARBA00022989"/>
    </source>
</evidence>
<proteinExistence type="inferred from homology"/>
<evidence type="ECO:0000256" key="1">
    <source>
        <dbReference type="ARBA" id="ARBA00004141"/>
    </source>
</evidence>
<evidence type="ECO:0000256" key="3">
    <source>
        <dbReference type="ARBA" id="ARBA00022692"/>
    </source>
</evidence>
<dbReference type="PANTHER" id="PTHR10057">
    <property type="entry name" value="PERIPHERAL-TYPE BENZODIAZEPINE RECEPTOR"/>
    <property type="match status" value="1"/>
</dbReference>
<dbReference type="GO" id="GO:0016020">
    <property type="term" value="C:membrane"/>
    <property type="evidence" value="ECO:0007669"/>
    <property type="project" value="UniProtKB-SubCell"/>
</dbReference>
<dbReference type="CDD" id="cd15904">
    <property type="entry name" value="TSPO_MBR"/>
    <property type="match status" value="1"/>
</dbReference>
<dbReference type="STRING" id="314278.NB231_09618"/>
<dbReference type="EMBL" id="AAOF01000002">
    <property type="protein sequence ID" value="EAR22700.1"/>
    <property type="molecule type" value="Genomic_DNA"/>
</dbReference>
<accession>A4BNA1</accession>
<evidence type="ECO:0000313" key="8">
    <source>
        <dbReference type="Proteomes" id="UP000003374"/>
    </source>
</evidence>
<dbReference type="Gene3D" id="1.20.1260.100">
    <property type="entry name" value="TspO/MBR protein"/>
    <property type="match status" value="1"/>
</dbReference>
<evidence type="ECO:0000256" key="6">
    <source>
        <dbReference type="SAM" id="Phobius"/>
    </source>
</evidence>